<accession>A0A6A6QCS5</accession>
<evidence type="ECO:0000313" key="3">
    <source>
        <dbReference type="EMBL" id="KAF2490228.1"/>
    </source>
</evidence>
<dbReference type="InterPro" id="IPR010730">
    <property type="entry name" value="HET"/>
</dbReference>
<dbReference type="AlphaFoldDB" id="A0A6A6QCS5"/>
<reference evidence="3" key="1">
    <citation type="journal article" date="2020" name="Stud. Mycol.">
        <title>101 Dothideomycetes genomes: a test case for predicting lifestyles and emergence of pathogens.</title>
        <authorList>
            <person name="Haridas S."/>
            <person name="Albert R."/>
            <person name="Binder M."/>
            <person name="Bloem J."/>
            <person name="Labutti K."/>
            <person name="Salamov A."/>
            <person name="Andreopoulos B."/>
            <person name="Baker S."/>
            <person name="Barry K."/>
            <person name="Bills G."/>
            <person name="Bluhm B."/>
            <person name="Cannon C."/>
            <person name="Castanera R."/>
            <person name="Culley D."/>
            <person name="Daum C."/>
            <person name="Ezra D."/>
            <person name="Gonzalez J."/>
            <person name="Henrissat B."/>
            <person name="Kuo A."/>
            <person name="Liang C."/>
            <person name="Lipzen A."/>
            <person name="Lutzoni F."/>
            <person name="Magnuson J."/>
            <person name="Mondo S."/>
            <person name="Nolan M."/>
            <person name="Ohm R."/>
            <person name="Pangilinan J."/>
            <person name="Park H.-J."/>
            <person name="Ramirez L."/>
            <person name="Alfaro M."/>
            <person name="Sun H."/>
            <person name="Tritt A."/>
            <person name="Yoshinaga Y."/>
            <person name="Zwiers L.-H."/>
            <person name="Turgeon B."/>
            <person name="Goodwin S."/>
            <person name="Spatafora J."/>
            <person name="Crous P."/>
            <person name="Grigoriev I."/>
        </authorList>
    </citation>
    <scope>NUCLEOTIDE SEQUENCE</scope>
    <source>
        <strain evidence="3">CBS 269.34</strain>
    </source>
</reference>
<protein>
    <submittedName>
        <fullName evidence="3">HET-domain-containing protein</fullName>
    </submittedName>
</protein>
<dbReference type="PANTHER" id="PTHR33112">
    <property type="entry name" value="DOMAIN PROTEIN, PUTATIVE-RELATED"/>
    <property type="match status" value="1"/>
</dbReference>
<evidence type="ECO:0000313" key="4">
    <source>
        <dbReference type="Proteomes" id="UP000799750"/>
    </source>
</evidence>
<gene>
    <name evidence="3" type="ORF">BU16DRAFT_146169</name>
</gene>
<name>A0A6A6QCS5_9PEZI</name>
<proteinExistence type="predicted"/>
<feature type="domain" description="Heterokaryon incompatibility" evidence="2">
    <location>
        <begin position="159"/>
        <end position="324"/>
    </location>
</feature>
<keyword evidence="4" id="KW-1185">Reference proteome</keyword>
<sequence length="682" mass="76911">MSSPRCSLCDYFESEYLCPRAEYQFSCSFAALEDSVKVGCPRSTSIHNGIAIIESKFCDFEDIMIAGVNPTDHSFRVELYGRRRISLDFTAGIIPRHTASAESFSWVSDRLNTCRKDHGKCNRPTASKLPTRILDVGPLDGSPGNQVKLVEPFSISAQYACLSHCWGVVEVITTTRKNLAAHCQKIPWKGLSKTFQDAVTYTRLIGLRYLWIDSLCILQDDKEDWRRESAQMAAIYQNSYITLAATKSPDGNGGFFSEGSIFDHNHPLEPRLQVPLSVPLIGTEYSTMQYYVRRRIVHFDSSYKAADGFQTANPLMTRAWAYQERLLSPRVLHFCKQELVWECQEITLCECRSFDPDIHPKQMYSTTIGTWTNRRAHLNLTVDDSQNKSQHSSEESATLLKLPHGNGTGLIQPKLTSKTLNCRPQVNSQSTPFANSVERVIPNIVSTWHRLVEEYSSLRLSKRSDKLPAIAGLAKQIGALKTGTYLAGLWEDSIYEDLLWISRPERISHKEVAYPRPTAYRAPTWSWASTSSGVIFVNSNGLRDFTFPTFRVLQSRCAPVRDGDWYGEVASGSLVIKGTLQPAIVVYIDPSRYFLHVKGKQYTVVPDYFWSPEGRAPVRDGEIVYCLGLFKHPRFAGSYFSLVVRQLADDSGQYERIGAAKFHEGSAGDLFDEIVEETITLV</sequence>
<feature type="region of interest" description="Disordered" evidence="1">
    <location>
        <begin position="384"/>
        <end position="405"/>
    </location>
</feature>
<dbReference type="PANTHER" id="PTHR33112:SF13">
    <property type="entry name" value="HETEROKARYON INCOMPATIBILITY DOMAIN-CONTAINING PROTEIN"/>
    <property type="match status" value="1"/>
</dbReference>
<evidence type="ECO:0000259" key="2">
    <source>
        <dbReference type="Pfam" id="PF06985"/>
    </source>
</evidence>
<organism evidence="3 4">
    <name type="scientific">Lophium mytilinum</name>
    <dbReference type="NCBI Taxonomy" id="390894"/>
    <lineage>
        <taxon>Eukaryota</taxon>
        <taxon>Fungi</taxon>
        <taxon>Dikarya</taxon>
        <taxon>Ascomycota</taxon>
        <taxon>Pezizomycotina</taxon>
        <taxon>Dothideomycetes</taxon>
        <taxon>Pleosporomycetidae</taxon>
        <taxon>Mytilinidiales</taxon>
        <taxon>Mytilinidiaceae</taxon>
        <taxon>Lophium</taxon>
    </lineage>
</organism>
<dbReference type="Proteomes" id="UP000799750">
    <property type="component" value="Unassembled WGS sequence"/>
</dbReference>
<dbReference type="OrthoDB" id="5347061at2759"/>
<evidence type="ECO:0000256" key="1">
    <source>
        <dbReference type="SAM" id="MobiDB-lite"/>
    </source>
</evidence>
<dbReference type="Pfam" id="PF06985">
    <property type="entry name" value="HET"/>
    <property type="match status" value="1"/>
</dbReference>
<dbReference type="EMBL" id="MU004197">
    <property type="protein sequence ID" value="KAF2490228.1"/>
    <property type="molecule type" value="Genomic_DNA"/>
</dbReference>